<proteinExistence type="predicted"/>
<evidence type="ECO:0000313" key="2">
    <source>
        <dbReference type="EMBL" id="KZS97648.1"/>
    </source>
</evidence>
<organism evidence="2 3">
    <name type="scientific">Sistotremastrum niveocremeum HHB9708</name>
    <dbReference type="NCBI Taxonomy" id="1314777"/>
    <lineage>
        <taxon>Eukaryota</taxon>
        <taxon>Fungi</taxon>
        <taxon>Dikarya</taxon>
        <taxon>Basidiomycota</taxon>
        <taxon>Agaricomycotina</taxon>
        <taxon>Agaricomycetes</taxon>
        <taxon>Sistotremastrales</taxon>
        <taxon>Sistotremastraceae</taxon>
        <taxon>Sertulicium</taxon>
        <taxon>Sertulicium niveocremeum</taxon>
    </lineage>
</organism>
<name>A0A164ZE40_9AGAM</name>
<sequence>MMLGCYLLEYPLYSILLLALSTSAKMSNIISEVILPVADRQHLMSVIGSRPDYWQRNVKEYETLSRGTVKIWKGA</sequence>
<feature type="chain" id="PRO_5007854861" evidence="1">
    <location>
        <begin position="27"/>
        <end position="75"/>
    </location>
</feature>
<feature type="signal peptide" evidence="1">
    <location>
        <begin position="1"/>
        <end position="26"/>
    </location>
</feature>
<protein>
    <submittedName>
        <fullName evidence="2">Uncharacterized protein</fullName>
    </submittedName>
</protein>
<dbReference type="EMBL" id="KV419396">
    <property type="protein sequence ID" value="KZS97648.1"/>
    <property type="molecule type" value="Genomic_DNA"/>
</dbReference>
<gene>
    <name evidence="2" type="ORF">SISNIDRAFT_192035</name>
</gene>
<keyword evidence="3" id="KW-1185">Reference proteome</keyword>
<dbReference type="AlphaFoldDB" id="A0A164ZE40"/>
<dbReference type="Proteomes" id="UP000076722">
    <property type="component" value="Unassembled WGS sequence"/>
</dbReference>
<evidence type="ECO:0000256" key="1">
    <source>
        <dbReference type="SAM" id="SignalP"/>
    </source>
</evidence>
<reference evidence="2 3" key="1">
    <citation type="journal article" date="2016" name="Mol. Biol. Evol.">
        <title>Comparative Genomics of Early-Diverging Mushroom-Forming Fungi Provides Insights into the Origins of Lignocellulose Decay Capabilities.</title>
        <authorList>
            <person name="Nagy L.G."/>
            <person name="Riley R."/>
            <person name="Tritt A."/>
            <person name="Adam C."/>
            <person name="Daum C."/>
            <person name="Floudas D."/>
            <person name="Sun H."/>
            <person name="Yadav J.S."/>
            <person name="Pangilinan J."/>
            <person name="Larsson K.H."/>
            <person name="Matsuura K."/>
            <person name="Barry K."/>
            <person name="Labutti K."/>
            <person name="Kuo R."/>
            <person name="Ohm R.A."/>
            <person name="Bhattacharya S.S."/>
            <person name="Shirouzu T."/>
            <person name="Yoshinaga Y."/>
            <person name="Martin F.M."/>
            <person name="Grigoriev I.V."/>
            <person name="Hibbett D.S."/>
        </authorList>
    </citation>
    <scope>NUCLEOTIDE SEQUENCE [LARGE SCALE GENOMIC DNA]</scope>
    <source>
        <strain evidence="2 3">HHB9708</strain>
    </source>
</reference>
<keyword evidence="1" id="KW-0732">Signal</keyword>
<evidence type="ECO:0000313" key="3">
    <source>
        <dbReference type="Proteomes" id="UP000076722"/>
    </source>
</evidence>
<accession>A0A164ZE40</accession>